<accession>A0ABM9E9S6</accession>
<protein>
    <recommendedName>
        <fullName evidence="3">Secreted protein</fullName>
    </recommendedName>
</protein>
<comment type="caution">
    <text evidence="1">The sequence shown here is derived from an EMBL/GenBank/DDBJ whole genome shotgun (WGS) entry which is preliminary data.</text>
</comment>
<proteinExistence type="predicted"/>
<dbReference type="EMBL" id="CAKXZS010000036">
    <property type="protein sequence ID" value="CAH2405928.1"/>
    <property type="molecule type" value="Genomic_DNA"/>
</dbReference>
<sequence>MISVRALAIGTLTFLINVTSLQKGVGHFRSEASKLRAELEHQSSCTTSRYRWPPLAPLRQVSDILVQLQT</sequence>
<reference evidence="1" key="1">
    <citation type="submission" date="2022-03" db="EMBL/GenBank/DDBJ databases">
        <authorList>
            <person name="Brunel B."/>
        </authorList>
    </citation>
    <scope>NUCLEOTIDE SEQUENCE</scope>
    <source>
        <strain evidence="1">STM4922sample</strain>
    </source>
</reference>
<organism evidence="1 2">
    <name type="scientific">Mesorhizobium ventifaucium</name>
    <dbReference type="NCBI Taxonomy" id="666020"/>
    <lineage>
        <taxon>Bacteria</taxon>
        <taxon>Pseudomonadati</taxon>
        <taxon>Pseudomonadota</taxon>
        <taxon>Alphaproteobacteria</taxon>
        <taxon>Hyphomicrobiales</taxon>
        <taxon>Phyllobacteriaceae</taxon>
        <taxon>Mesorhizobium</taxon>
    </lineage>
</organism>
<dbReference type="Proteomes" id="UP001152604">
    <property type="component" value="Unassembled WGS sequence"/>
</dbReference>
<name>A0ABM9E9S6_9HYPH</name>
<evidence type="ECO:0000313" key="1">
    <source>
        <dbReference type="EMBL" id="CAH2405928.1"/>
    </source>
</evidence>
<gene>
    <name evidence="1" type="ORF">MES4922_410035</name>
</gene>
<evidence type="ECO:0008006" key="3">
    <source>
        <dbReference type="Google" id="ProtNLM"/>
    </source>
</evidence>
<evidence type="ECO:0000313" key="2">
    <source>
        <dbReference type="Proteomes" id="UP001152604"/>
    </source>
</evidence>
<keyword evidence="2" id="KW-1185">Reference proteome</keyword>